<evidence type="ECO:0000256" key="2">
    <source>
        <dbReference type="ARBA" id="ARBA00006859"/>
    </source>
</evidence>
<dbReference type="AlphaFoldDB" id="A0A7S0ZPL8"/>
<dbReference type="PANTHER" id="PTHR12174">
    <property type="entry name" value="SIGNAL PEPTIDE PEPTIDASE"/>
    <property type="match status" value="1"/>
</dbReference>
<dbReference type="Pfam" id="PF04258">
    <property type="entry name" value="Peptidase_A22B"/>
    <property type="match status" value="1"/>
</dbReference>
<keyword evidence="5" id="KW-0256">Endoplasmic reticulum</keyword>
<keyword evidence="3 8" id="KW-0812">Transmembrane</keyword>
<comment type="similarity">
    <text evidence="2">Belongs to the peptidase A22B family.</text>
</comment>
<feature type="transmembrane region" description="Helical" evidence="8">
    <location>
        <begin position="12"/>
        <end position="30"/>
    </location>
</feature>
<dbReference type="GO" id="GO:0098554">
    <property type="term" value="C:cytoplasmic side of endoplasmic reticulum membrane"/>
    <property type="evidence" value="ECO:0007669"/>
    <property type="project" value="TreeGrafter"/>
</dbReference>
<dbReference type="GO" id="GO:0033619">
    <property type="term" value="P:membrane protein proteolysis"/>
    <property type="evidence" value="ECO:0007669"/>
    <property type="project" value="TreeGrafter"/>
</dbReference>
<reference evidence="9" key="1">
    <citation type="submission" date="2021-01" db="EMBL/GenBank/DDBJ databases">
        <authorList>
            <person name="Corre E."/>
            <person name="Pelletier E."/>
            <person name="Niang G."/>
            <person name="Scheremetjew M."/>
            <person name="Finn R."/>
            <person name="Kale V."/>
            <person name="Holt S."/>
            <person name="Cochrane G."/>
            <person name="Meng A."/>
            <person name="Brown T."/>
            <person name="Cohen L."/>
        </authorList>
    </citation>
    <scope>NUCLEOTIDE SEQUENCE</scope>
</reference>
<feature type="transmembrane region" description="Helical" evidence="8">
    <location>
        <begin position="124"/>
        <end position="149"/>
    </location>
</feature>
<dbReference type="PANTHER" id="PTHR12174:SF23">
    <property type="entry name" value="MINOR HISTOCOMPATIBILITY ANTIGEN H13"/>
    <property type="match status" value="1"/>
</dbReference>
<keyword evidence="6 8" id="KW-1133">Transmembrane helix</keyword>
<evidence type="ECO:0000256" key="6">
    <source>
        <dbReference type="ARBA" id="ARBA00022989"/>
    </source>
</evidence>
<feature type="transmembrane region" description="Helical" evidence="8">
    <location>
        <begin position="155"/>
        <end position="173"/>
    </location>
</feature>
<evidence type="ECO:0000256" key="5">
    <source>
        <dbReference type="ARBA" id="ARBA00022824"/>
    </source>
</evidence>
<dbReference type="EMBL" id="HBFQ01003194">
    <property type="protein sequence ID" value="CAD8827859.1"/>
    <property type="molecule type" value="Transcribed_RNA"/>
</dbReference>
<evidence type="ECO:0008006" key="10">
    <source>
        <dbReference type="Google" id="ProtNLM"/>
    </source>
</evidence>
<evidence type="ECO:0000256" key="1">
    <source>
        <dbReference type="ARBA" id="ARBA00004477"/>
    </source>
</evidence>
<dbReference type="GO" id="GO:0006465">
    <property type="term" value="P:signal peptide processing"/>
    <property type="evidence" value="ECO:0007669"/>
    <property type="project" value="TreeGrafter"/>
</dbReference>
<keyword evidence="4" id="KW-0378">Hydrolase</keyword>
<keyword evidence="7 8" id="KW-0472">Membrane</keyword>
<dbReference type="InterPro" id="IPR006639">
    <property type="entry name" value="Preselin/SPP"/>
</dbReference>
<gene>
    <name evidence="9" type="ORF">NSCI0253_LOCUS2205</name>
</gene>
<protein>
    <recommendedName>
        <fullName evidence="10">Minor histocompatibility antigen H13</fullName>
    </recommendedName>
</protein>
<organism evidence="9">
    <name type="scientific">Noctiluca scintillans</name>
    <name type="common">Sea sparkle</name>
    <name type="synonym">Red tide dinoflagellate</name>
    <dbReference type="NCBI Taxonomy" id="2966"/>
    <lineage>
        <taxon>Eukaryota</taxon>
        <taxon>Sar</taxon>
        <taxon>Alveolata</taxon>
        <taxon>Dinophyceae</taxon>
        <taxon>Noctilucales</taxon>
        <taxon>Noctilucaceae</taxon>
        <taxon>Noctiluca</taxon>
    </lineage>
</organism>
<feature type="transmembrane region" description="Helical" evidence="8">
    <location>
        <begin position="37"/>
        <end position="54"/>
    </location>
</feature>
<evidence type="ECO:0000256" key="7">
    <source>
        <dbReference type="ARBA" id="ARBA00023136"/>
    </source>
</evidence>
<accession>A0A7S0ZPL8</accession>
<evidence type="ECO:0000313" key="9">
    <source>
        <dbReference type="EMBL" id="CAD8827859.1"/>
    </source>
</evidence>
<dbReference type="GO" id="GO:0042500">
    <property type="term" value="F:aspartic endopeptidase activity, intramembrane cleaving"/>
    <property type="evidence" value="ECO:0007669"/>
    <property type="project" value="InterPro"/>
</dbReference>
<sequence length="203" mass="22292">MAGGFLVTKHWIINNIFGVSFCLLGIKMIGIASYRTGAIMLIGLFFYDIFWVFGSKSVFGSNVMVTVAKGVEAPIKLMFPRFLHGCGTLQHSMLGLGDIVVPGIFIAFLAKWDAIKMGEQKSTSFVYLNVTMVAYILSLVTTVGIMLFFNHAQPALLYIVPFVLFASFSVAVVRGEVKAILSFDLPEEPIKEVTSESAEKKES</sequence>
<evidence type="ECO:0000256" key="3">
    <source>
        <dbReference type="ARBA" id="ARBA00022692"/>
    </source>
</evidence>
<feature type="transmembrane region" description="Helical" evidence="8">
    <location>
        <begin position="93"/>
        <end position="112"/>
    </location>
</feature>
<name>A0A7S0ZPL8_NOCSC</name>
<comment type="subcellular location">
    <subcellularLocation>
        <location evidence="1">Endoplasmic reticulum membrane</location>
        <topology evidence="1">Multi-pass membrane protein</topology>
    </subcellularLocation>
</comment>
<evidence type="ECO:0000256" key="8">
    <source>
        <dbReference type="SAM" id="Phobius"/>
    </source>
</evidence>
<dbReference type="InterPro" id="IPR007369">
    <property type="entry name" value="Peptidase_A22B_SPP"/>
</dbReference>
<proteinExistence type="inferred from homology"/>
<dbReference type="GO" id="GO:0098553">
    <property type="term" value="C:lumenal side of endoplasmic reticulum membrane"/>
    <property type="evidence" value="ECO:0007669"/>
    <property type="project" value="TreeGrafter"/>
</dbReference>
<evidence type="ECO:0000256" key="4">
    <source>
        <dbReference type="ARBA" id="ARBA00022801"/>
    </source>
</evidence>
<dbReference type="SMART" id="SM00730">
    <property type="entry name" value="PSN"/>
    <property type="match status" value="1"/>
</dbReference>